<dbReference type="PANTHER" id="PTHR38459:SF1">
    <property type="entry name" value="PROPHAGE BACTOPRENOL-LINKED GLUCOSE TRANSLOCASE HOMOLOG"/>
    <property type="match status" value="1"/>
</dbReference>
<dbReference type="GO" id="GO:0005886">
    <property type="term" value="C:plasma membrane"/>
    <property type="evidence" value="ECO:0007669"/>
    <property type="project" value="TreeGrafter"/>
</dbReference>
<gene>
    <name evidence="8" type="ORF">A3H68_03800</name>
</gene>
<evidence type="ECO:0000256" key="5">
    <source>
        <dbReference type="ARBA" id="ARBA00023136"/>
    </source>
</evidence>
<comment type="caution">
    <text evidence="8">The sequence shown here is derived from an EMBL/GenBank/DDBJ whole genome shotgun (WGS) entry which is preliminary data.</text>
</comment>
<dbReference type="InterPro" id="IPR007267">
    <property type="entry name" value="GtrA_DPMS_TM"/>
</dbReference>
<dbReference type="PANTHER" id="PTHR38459">
    <property type="entry name" value="PROPHAGE BACTOPRENOL-LINKED GLUCOSE TRANSLOCASE HOMOLOG"/>
    <property type="match status" value="1"/>
</dbReference>
<evidence type="ECO:0000256" key="6">
    <source>
        <dbReference type="SAM" id="Phobius"/>
    </source>
</evidence>
<proteinExistence type="inferred from homology"/>
<protein>
    <recommendedName>
        <fullName evidence="7">GtrA/DPMS transmembrane domain-containing protein</fullName>
    </recommendedName>
</protein>
<feature type="transmembrane region" description="Helical" evidence="6">
    <location>
        <begin position="164"/>
        <end position="189"/>
    </location>
</feature>
<keyword evidence="3 6" id="KW-0812">Transmembrane</keyword>
<dbReference type="EMBL" id="MHSH01000028">
    <property type="protein sequence ID" value="OHA41393.1"/>
    <property type="molecule type" value="Genomic_DNA"/>
</dbReference>
<dbReference type="InterPro" id="IPR051401">
    <property type="entry name" value="GtrA_CellWall_Glycosyl"/>
</dbReference>
<feature type="transmembrane region" description="Helical" evidence="6">
    <location>
        <begin position="101"/>
        <end position="119"/>
    </location>
</feature>
<evidence type="ECO:0000313" key="8">
    <source>
        <dbReference type="EMBL" id="OHA41393.1"/>
    </source>
</evidence>
<evidence type="ECO:0000259" key="7">
    <source>
        <dbReference type="Pfam" id="PF04138"/>
    </source>
</evidence>
<name>A0A1G2NZD9_9BACT</name>
<feature type="transmembrane region" description="Helical" evidence="6">
    <location>
        <begin position="195"/>
        <end position="216"/>
    </location>
</feature>
<feature type="transmembrane region" description="Helical" evidence="6">
    <location>
        <begin position="68"/>
        <end position="89"/>
    </location>
</feature>
<evidence type="ECO:0000256" key="2">
    <source>
        <dbReference type="ARBA" id="ARBA00009399"/>
    </source>
</evidence>
<sequence>MKYIGDTTIAASIGLSTGIFIASTLLVREIAITFQIALICLAPAILFPVGVILGKFLGEKVHPFFKQFGKFAVTGFLGASIDFLGLNILSKATEVASGASVGWINIPGFLIAVLVVYSLNKFWSFNDKKPLGATPDTSTTDQRKTDQKSESLLRFFKIFDSLHLFLIVVATGLLLNSAVVIAITSIAHAQTGPSAIIWLNIAKVIASAVSLLWNFFGYRNIVFRPSSKPLWPRSQS</sequence>
<feature type="transmembrane region" description="Helical" evidence="6">
    <location>
        <begin position="7"/>
        <end position="26"/>
    </location>
</feature>
<dbReference type="AlphaFoldDB" id="A0A1G2NZD9"/>
<comment type="similarity">
    <text evidence="2">Belongs to the GtrA family.</text>
</comment>
<evidence type="ECO:0000256" key="3">
    <source>
        <dbReference type="ARBA" id="ARBA00022692"/>
    </source>
</evidence>
<keyword evidence="4 6" id="KW-1133">Transmembrane helix</keyword>
<evidence type="ECO:0000256" key="1">
    <source>
        <dbReference type="ARBA" id="ARBA00004141"/>
    </source>
</evidence>
<dbReference type="GO" id="GO:0000271">
    <property type="term" value="P:polysaccharide biosynthetic process"/>
    <property type="evidence" value="ECO:0007669"/>
    <property type="project" value="InterPro"/>
</dbReference>
<evidence type="ECO:0000256" key="4">
    <source>
        <dbReference type="ARBA" id="ARBA00022989"/>
    </source>
</evidence>
<dbReference type="Proteomes" id="UP000176429">
    <property type="component" value="Unassembled WGS sequence"/>
</dbReference>
<dbReference type="Pfam" id="PF04138">
    <property type="entry name" value="GtrA_DPMS_TM"/>
    <property type="match status" value="1"/>
</dbReference>
<organism evidence="8 9">
    <name type="scientific">Candidatus Taylorbacteria bacterium RIFCSPLOWO2_02_FULL_46_40</name>
    <dbReference type="NCBI Taxonomy" id="1802329"/>
    <lineage>
        <taxon>Bacteria</taxon>
        <taxon>Candidatus Tayloriibacteriota</taxon>
    </lineage>
</organism>
<feature type="domain" description="GtrA/DPMS transmembrane" evidence="7">
    <location>
        <begin position="70"/>
        <end position="130"/>
    </location>
</feature>
<accession>A0A1G2NZD9</accession>
<reference evidence="8 9" key="1">
    <citation type="journal article" date="2016" name="Nat. Commun.">
        <title>Thousands of microbial genomes shed light on interconnected biogeochemical processes in an aquifer system.</title>
        <authorList>
            <person name="Anantharaman K."/>
            <person name="Brown C.T."/>
            <person name="Hug L.A."/>
            <person name="Sharon I."/>
            <person name="Castelle C.J."/>
            <person name="Probst A.J."/>
            <person name="Thomas B.C."/>
            <person name="Singh A."/>
            <person name="Wilkins M.J."/>
            <person name="Karaoz U."/>
            <person name="Brodie E.L."/>
            <person name="Williams K.H."/>
            <person name="Hubbard S.S."/>
            <person name="Banfield J.F."/>
        </authorList>
    </citation>
    <scope>NUCLEOTIDE SEQUENCE [LARGE SCALE GENOMIC DNA]</scope>
</reference>
<keyword evidence="5 6" id="KW-0472">Membrane</keyword>
<feature type="transmembrane region" description="Helical" evidence="6">
    <location>
        <begin position="32"/>
        <end position="56"/>
    </location>
</feature>
<evidence type="ECO:0000313" key="9">
    <source>
        <dbReference type="Proteomes" id="UP000176429"/>
    </source>
</evidence>
<comment type="subcellular location">
    <subcellularLocation>
        <location evidence="1">Membrane</location>
        <topology evidence="1">Multi-pass membrane protein</topology>
    </subcellularLocation>
</comment>